<keyword evidence="5" id="KW-1185">Reference proteome</keyword>
<dbReference type="AlphaFoldDB" id="A0A3R7Q8L8"/>
<dbReference type="Proteomes" id="UP000283509">
    <property type="component" value="Unassembled WGS sequence"/>
</dbReference>
<dbReference type="InterPro" id="IPR013783">
    <property type="entry name" value="Ig-like_fold"/>
</dbReference>
<dbReference type="InterPro" id="IPR003599">
    <property type="entry name" value="Ig_sub"/>
</dbReference>
<dbReference type="EMBL" id="QCYY01002304">
    <property type="protein sequence ID" value="ROT71367.1"/>
    <property type="molecule type" value="Genomic_DNA"/>
</dbReference>
<dbReference type="InterPro" id="IPR007110">
    <property type="entry name" value="Ig-like_dom"/>
</dbReference>
<gene>
    <name evidence="4" type="ORF">C7M84_010320</name>
</gene>
<sequence>MRMWAGSRAVRSSLLMLLLTAANVGAPPPALSEDDLGGSGRGGRHKRRAFPGPHFHPTSPTNVTAQMSAHAYLPCRIKNLGNKSVSWIRNRDSHILTVDRYTFISDERFAAWHQAATQTWTLQIKFVQERDAGSYECQVSTEPKMSHFVQLDVITPQVTIAGEADIYVNSGSTVTIKCVITQALEEPNYIFWYHDDRRVVSAGSGRVLTVDRHPPDTSVGSLTIPSPSLSDSGNYTCAPASLSQASVMLHVLSGEHPAAMQRGTTSTTDTSGGPELRLHQSVLMAALISLLLCVCSPSFT</sequence>
<dbReference type="InterPro" id="IPR037448">
    <property type="entry name" value="Zig-8"/>
</dbReference>
<dbReference type="CDD" id="cd00096">
    <property type="entry name" value="Ig"/>
    <property type="match status" value="1"/>
</dbReference>
<dbReference type="FunFam" id="2.60.40.10:FF:000129">
    <property type="entry name" value="CLUMA_CG018772, isoform A"/>
    <property type="match status" value="1"/>
</dbReference>
<dbReference type="SUPFAM" id="SSF48726">
    <property type="entry name" value="Immunoglobulin"/>
    <property type="match status" value="2"/>
</dbReference>
<evidence type="ECO:0000256" key="1">
    <source>
        <dbReference type="SAM" id="MobiDB-lite"/>
    </source>
</evidence>
<reference evidence="4 5" key="2">
    <citation type="submission" date="2019-01" db="EMBL/GenBank/DDBJ databases">
        <title>The decoding of complex shrimp genome reveals the adaptation for benthos swimmer, frequently molting mechanism and breeding impact on genome.</title>
        <authorList>
            <person name="Sun Y."/>
            <person name="Gao Y."/>
            <person name="Yu Y."/>
        </authorList>
    </citation>
    <scope>NUCLEOTIDE SEQUENCE [LARGE SCALE GENOMIC DNA]</scope>
    <source>
        <tissue evidence="4">Muscle</tissue>
    </source>
</reference>
<dbReference type="PANTHER" id="PTHR23279">
    <property type="entry name" value="DEFECTIVE PROBOSCIS EXTENSION RESPONSE DPR -RELATED"/>
    <property type="match status" value="1"/>
</dbReference>
<dbReference type="Gene3D" id="2.60.40.10">
    <property type="entry name" value="Immunoglobulins"/>
    <property type="match status" value="2"/>
</dbReference>
<accession>A0A3R7Q8L8</accession>
<dbReference type="InterPro" id="IPR013098">
    <property type="entry name" value="Ig_I-set"/>
</dbReference>
<dbReference type="SMART" id="SM00408">
    <property type="entry name" value="IGc2"/>
    <property type="match status" value="2"/>
</dbReference>
<dbReference type="Pfam" id="PF07679">
    <property type="entry name" value="I-set"/>
    <property type="match status" value="1"/>
</dbReference>
<comment type="caution">
    <text evidence="4">The sequence shown here is derived from an EMBL/GenBank/DDBJ whole genome shotgun (WGS) entry which is preliminary data.</text>
</comment>
<dbReference type="PROSITE" id="PS50835">
    <property type="entry name" value="IG_LIKE"/>
    <property type="match status" value="2"/>
</dbReference>
<evidence type="ECO:0000313" key="5">
    <source>
        <dbReference type="Proteomes" id="UP000283509"/>
    </source>
</evidence>
<feature type="domain" description="Ig-like" evidence="3">
    <location>
        <begin position="53"/>
        <end position="155"/>
    </location>
</feature>
<feature type="chain" id="PRO_5018784498" evidence="2">
    <location>
        <begin position="26"/>
        <end position="300"/>
    </location>
</feature>
<dbReference type="Pfam" id="PF13927">
    <property type="entry name" value="Ig_3"/>
    <property type="match status" value="1"/>
</dbReference>
<dbReference type="InterPro" id="IPR003598">
    <property type="entry name" value="Ig_sub2"/>
</dbReference>
<feature type="region of interest" description="Disordered" evidence="1">
    <location>
        <begin position="29"/>
        <end position="60"/>
    </location>
</feature>
<evidence type="ECO:0000259" key="3">
    <source>
        <dbReference type="PROSITE" id="PS50835"/>
    </source>
</evidence>
<reference evidence="4 5" key="1">
    <citation type="submission" date="2018-04" db="EMBL/GenBank/DDBJ databases">
        <authorList>
            <person name="Zhang X."/>
            <person name="Yuan J."/>
            <person name="Li F."/>
            <person name="Xiang J."/>
        </authorList>
    </citation>
    <scope>NUCLEOTIDE SEQUENCE [LARGE SCALE GENOMIC DNA]</scope>
    <source>
        <tissue evidence="4">Muscle</tissue>
    </source>
</reference>
<feature type="domain" description="Ig-like" evidence="3">
    <location>
        <begin position="156"/>
        <end position="248"/>
    </location>
</feature>
<dbReference type="PANTHER" id="PTHR23279:SF21">
    <property type="entry name" value="DEFECTIVE PROBOSCIS EXTENSION RESPONSE 11, ISOFORM B-RELATED"/>
    <property type="match status" value="1"/>
</dbReference>
<protein>
    <submittedName>
        <fullName evidence="4">Putative limbic system-associated membrane protein</fullName>
    </submittedName>
</protein>
<dbReference type="GO" id="GO:0050808">
    <property type="term" value="P:synapse organization"/>
    <property type="evidence" value="ECO:0007669"/>
    <property type="project" value="TreeGrafter"/>
</dbReference>
<proteinExistence type="predicted"/>
<dbReference type="GO" id="GO:0032589">
    <property type="term" value="C:neuron projection membrane"/>
    <property type="evidence" value="ECO:0007669"/>
    <property type="project" value="TreeGrafter"/>
</dbReference>
<dbReference type="SMART" id="SM00409">
    <property type="entry name" value="IG"/>
    <property type="match status" value="2"/>
</dbReference>
<organism evidence="4 5">
    <name type="scientific">Penaeus vannamei</name>
    <name type="common">Whiteleg shrimp</name>
    <name type="synonym">Litopenaeus vannamei</name>
    <dbReference type="NCBI Taxonomy" id="6689"/>
    <lineage>
        <taxon>Eukaryota</taxon>
        <taxon>Metazoa</taxon>
        <taxon>Ecdysozoa</taxon>
        <taxon>Arthropoda</taxon>
        <taxon>Crustacea</taxon>
        <taxon>Multicrustacea</taxon>
        <taxon>Malacostraca</taxon>
        <taxon>Eumalacostraca</taxon>
        <taxon>Eucarida</taxon>
        <taxon>Decapoda</taxon>
        <taxon>Dendrobranchiata</taxon>
        <taxon>Penaeoidea</taxon>
        <taxon>Penaeidae</taxon>
        <taxon>Penaeus</taxon>
    </lineage>
</organism>
<keyword evidence="2" id="KW-0732">Signal</keyword>
<feature type="signal peptide" evidence="2">
    <location>
        <begin position="1"/>
        <end position="25"/>
    </location>
</feature>
<dbReference type="STRING" id="6689.A0A3R7Q8L8"/>
<name>A0A3R7Q8L8_PENVA</name>
<dbReference type="OrthoDB" id="8049355at2759"/>
<dbReference type="InterPro" id="IPR036179">
    <property type="entry name" value="Ig-like_dom_sf"/>
</dbReference>
<evidence type="ECO:0000313" key="4">
    <source>
        <dbReference type="EMBL" id="ROT71367.1"/>
    </source>
</evidence>
<evidence type="ECO:0000256" key="2">
    <source>
        <dbReference type="SAM" id="SignalP"/>
    </source>
</evidence>